<reference evidence="3 4" key="1">
    <citation type="journal article" date="2016" name="Nat. Commun.">
        <title>Thousands of microbial genomes shed light on interconnected biogeochemical processes in an aquifer system.</title>
        <authorList>
            <person name="Anantharaman K."/>
            <person name="Brown C.T."/>
            <person name="Hug L.A."/>
            <person name="Sharon I."/>
            <person name="Castelle C.J."/>
            <person name="Probst A.J."/>
            <person name="Thomas B.C."/>
            <person name="Singh A."/>
            <person name="Wilkins M.J."/>
            <person name="Karaoz U."/>
            <person name="Brodie E.L."/>
            <person name="Williams K.H."/>
            <person name="Hubbard S.S."/>
            <person name="Banfield J.F."/>
        </authorList>
    </citation>
    <scope>NUCLEOTIDE SEQUENCE [LARGE SCALE GENOMIC DNA]</scope>
</reference>
<keyword evidence="1" id="KW-0812">Transmembrane</keyword>
<keyword evidence="2" id="KW-0732">Signal</keyword>
<feature type="transmembrane region" description="Helical" evidence="1">
    <location>
        <begin position="107"/>
        <end position="123"/>
    </location>
</feature>
<comment type="caution">
    <text evidence="3">The sequence shown here is derived from an EMBL/GenBank/DDBJ whole genome shotgun (WGS) entry which is preliminary data.</text>
</comment>
<dbReference type="AlphaFoldDB" id="A0A1F5SPH6"/>
<organism evidence="3 4">
    <name type="scientific">Candidatus Falkowbacteria bacterium RIFOXYA2_FULL_47_9</name>
    <dbReference type="NCBI Taxonomy" id="1797995"/>
    <lineage>
        <taxon>Bacteria</taxon>
        <taxon>Candidatus Falkowiibacteriota</taxon>
    </lineage>
</organism>
<dbReference type="Proteomes" id="UP000178925">
    <property type="component" value="Unassembled WGS sequence"/>
</dbReference>
<evidence type="ECO:0000313" key="3">
    <source>
        <dbReference type="EMBL" id="OGF28617.1"/>
    </source>
</evidence>
<evidence type="ECO:0000256" key="1">
    <source>
        <dbReference type="SAM" id="Phobius"/>
    </source>
</evidence>
<keyword evidence="1" id="KW-1133">Transmembrane helix</keyword>
<protein>
    <recommendedName>
        <fullName evidence="5">Peptidase M15A C-terminal domain-containing protein</fullName>
    </recommendedName>
</protein>
<keyword evidence="1" id="KW-0472">Membrane</keyword>
<dbReference type="InterPro" id="IPR043993">
    <property type="entry name" value="T4SS_pilin"/>
</dbReference>
<evidence type="ECO:0008006" key="5">
    <source>
        <dbReference type="Google" id="ProtNLM"/>
    </source>
</evidence>
<dbReference type="Pfam" id="PF18895">
    <property type="entry name" value="T4SS_pilin"/>
    <property type="match status" value="1"/>
</dbReference>
<proteinExistence type="predicted"/>
<gene>
    <name evidence="3" type="ORF">A2242_04730</name>
</gene>
<feature type="transmembrane region" description="Helical" evidence="1">
    <location>
        <begin position="63"/>
        <end position="87"/>
    </location>
</feature>
<dbReference type="EMBL" id="MFGC01000008">
    <property type="protein sequence ID" value="OGF28617.1"/>
    <property type="molecule type" value="Genomic_DNA"/>
</dbReference>
<name>A0A1F5SPH6_9BACT</name>
<evidence type="ECO:0000256" key="2">
    <source>
        <dbReference type="SAM" id="SignalP"/>
    </source>
</evidence>
<evidence type="ECO:0000313" key="4">
    <source>
        <dbReference type="Proteomes" id="UP000178925"/>
    </source>
</evidence>
<dbReference type="STRING" id="1797995.A2242_04730"/>
<accession>A0A1F5SPH6</accession>
<feature type="chain" id="PRO_5009521277" description="Peptidase M15A C-terminal domain-containing protein" evidence="2">
    <location>
        <begin position="25"/>
        <end position="288"/>
    </location>
</feature>
<sequence length="288" mass="31063">MFLGKKIILYLAFILLFFCLPAYAQNETGLKPPTLQINIPTLNLAEWTPQNSSNWVGVYIVAIYKYGVGIIGIVAAVVMMFGGILWLTAGGDSGKVSEAKEWIKASLYGLIIALTSYTMLYIINPDLVSFASLDIDKIKQTATTNESDATISEIALTSSLSGVGKLTNDDALTALNDNITLKSGASLQNVRVSTVNGLNAFQQQFGNPLIITSGTEGDHNNGTLSHAEGFKVDLRTNDNPQLKNYITSKGTPAGTIAGFPAYTMTIGNSNYRFLIESDHIDTRIVPKP</sequence>
<feature type="signal peptide" evidence="2">
    <location>
        <begin position="1"/>
        <end position="24"/>
    </location>
</feature>